<dbReference type="GO" id="GO:0005886">
    <property type="term" value="C:plasma membrane"/>
    <property type="evidence" value="ECO:0007669"/>
    <property type="project" value="UniProtKB-SubCell"/>
</dbReference>
<reference evidence="13 14" key="1">
    <citation type="journal article" date="2015" name="Genome Biol. Evol.">
        <title>Characterization of Three Mycobacterium spp. with Potential Use in Bioremediation by Genome Sequencing and Comparative Genomics.</title>
        <authorList>
            <person name="Das S."/>
            <person name="Pettersson B.M."/>
            <person name="Behra P.R."/>
            <person name="Ramesh M."/>
            <person name="Dasgupta S."/>
            <person name="Bhattacharya A."/>
            <person name="Kirsebom L.A."/>
        </authorList>
    </citation>
    <scope>NUCLEOTIDE SEQUENCE [LARGE SCALE GENOMIC DNA]</scope>
    <source>
        <strain evidence="13 14">DSM 43826</strain>
    </source>
</reference>
<dbReference type="NCBIfam" id="TIGR03924">
    <property type="entry name" value="T7SS_EccC_a"/>
    <property type="match status" value="1"/>
</dbReference>
<evidence type="ECO:0000256" key="4">
    <source>
        <dbReference type="ARBA" id="ARBA00022737"/>
    </source>
</evidence>
<evidence type="ECO:0000256" key="10">
    <source>
        <dbReference type="SAM" id="MobiDB-lite"/>
    </source>
</evidence>
<dbReference type="InterPro" id="IPR023836">
    <property type="entry name" value="EccCa-like_Actinobacteria"/>
</dbReference>
<dbReference type="PATRIC" id="fig|37916.4.peg.4507"/>
<dbReference type="GO" id="GO:0003677">
    <property type="term" value="F:DNA binding"/>
    <property type="evidence" value="ECO:0007669"/>
    <property type="project" value="InterPro"/>
</dbReference>
<evidence type="ECO:0000256" key="2">
    <source>
        <dbReference type="ARBA" id="ARBA00022475"/>
    </source>
</evidence>
<dbReference type="PROSITE" id="PS50901">
    <property type="entry name" value="FTSK"/>
    <property type="match status" value="3"/>
</dbReference>
<keyword evidence="5 9" id="KW-0547">Nucleotide-binding</keyword>
<evidence type="ECO:0000256" key="6">
    <source>
        <dbReference type="ARBA" id="ARBA00022840"/>
    </source>
</evidence>
<dbReference type="InterPro" id="IPR050206">
    <property type="entry name" value="FtsK/SpoIIIE/SftA"/>
</dbReference>
<keyword evidence="2" id="KW-1003">Cell membrane</keyword>
<evidence type="ECO:0000256" key="1">
    <source>
        <dbReference type="ARBA" id="ARBA00004651"/>
    </source>
</evidence>
<keyword evidence="4" id="KW-0677">Repeat</keyword>
<feature type="domain" description="FtsK" evidence="12">
    <location>
        <begin position="959"/>
        <end position="1143"/>
    </location>
</feature>
<dbReference type="SMART" id="SM00382">
    <property type="entry name" value="AAA"/>
    <property type="match status" value="3"/>
</dbReference>
<feature type="transmembrane region" description="Helical" evidence="11">
    <location>
        <begin position="28"/>
        <end position="48"/>
    </location>
</feature>
<dbReference type="PANTHER" id="PTHR22683:SF1">
    <property type="entry name" value="TYPE VII SECRETION SYSTEM PROTEIN ESSC"/>
    <property type="match status" value="1"/>
</dbReference>
<protein>
    <submittedName>
        <fullName evidence="13">ESX-1 secretion system protein EccCa1</fullName>
    </submittedName>
</protein>
<dbReference type="NCBIfam" id="TIGR03925">
    <property type="entry name" value="T7SS_EccC_b"/>
    <property type="match status" value="1"/>
</dbReference>
<dbReference type="InterPro" id="IPR002543">
    <property type="entry name" value="FtsK_dom"/>
</dbReference>
<name>A0A0J6VPP4_9MYCO</name>
<evidence type="ECO:0000256" key="11">
    <source>
        <dbReference type="SAM" id="Phobius"/>
    </source>
</evidence>
<dbReference type="Pfam" id="PF01580">
    <property type="entry name" value="FtsK_SpoIIIE"/>
    <property type="match status" value="3"/>
</dbReference>
<dbReference type="GO" id="GO:0005524">
    <property type="term" value="F:ATP binding"/>
    <property type="evidence" value="ECO:0007669"/>
    <property type="project" value="UniProtKB-UniRule"/>
</dbReference>
<feature type="domain" description="FtsK" evidence="12">
    <location>
        <begin position="705"/>
        <end position="881"/>
    </location>
</feature>
<keyword evidence="14" id="KW-1185">Reference proteome</keyword>
<evidence type="ECO:0000259" key="12">
    <source>
        <dbReference type="PROSITE" id="PS50901"/>
    </source>
</evidence>
<feature type="domain" description="FtsK" evidence="12">
    <location>
        <begin position="376"/>
        <end position="576"/>
    </location>
</feature>
<evidence type="ECO:0000256" key="3">
    <source>
        <dbReference type="ARBA" id="ARBA00022692"/>
    </source>
</evidence>
<keyword evidence="6 9" id="KW-0067">ATP-binding</keyword>
<gene>
    <name evidence="13" type="primary">eccCa1_3</name>
    <name evidence="13" type="ORF">MCHLDSM_04525</name>
</gene>
<dbReference type="EMBL" id="JYNL01000054">
    <property type="protein sequence ID" value="KMO71443.1"/>
    <property type="molecule type" value="Genomic_DNA"/>
</dbReference>
<dbReference type="SMR" id="A0A0J6VPP4"/>
<dbReference type="InterPro" id="IPR027417">
    <property type="entry name" value="P-loop_NTPase"/>
</dbReference>
<evidence type="ECO:0000256" key="9">
    <source>
        <dbReference type="PROSITE-ProRule" id="PRU00289"/>
    </source>
</evidence>
<evidence type="ECO:0000256" key="8">
    <source>
        <dbReference type="ARBA" id="ARBA00023136"/>
    </source>
</evidence>
<dbReference type="RefSeq" id="WP_048471852.1">
    <property type="nucleotide sequence ID" value="NZ_JYNL01000054.1"/>
</dbReference>
<keyword evidence="7 11" id="KW-1133">Transmembrane helix</keyword>
<evidence type="ECO:0000313" key="13">
    <source>
        <dbReference type="EMBL" id="KMO71443.1"/>
    </source>
</evidence>
<comment type="subcellular location">
    <subcellularLocation>
        <location evidence="1">Cell membrane</location>
        <topology evidence="1">Multi-pass membrane protein</topology>
    </subcellularLocation>
</comment>
<dbReference type="PANTHER" id="PTHR22683">
    <property type="entry name" value="SPORULATION PROTEIN RELATED"/>
    <property type="match status" value="1"/>
</dbReference>
<feature type="binding site" evidence="9">
    <location>
        <begin position="976"/>
        <end position="983"/>
    </location>
    <ligand>
        <name>ATP</name>
        <dbReference type="ChEBI" id="CHEBI:30616"/>
    </ligand>
</feature>
<sequence>MEPEHPPGGRIALEARPPLPDATPVSPFARLMPVAMIAAMVGMSAMYLRSGNGVARSPMMLFLPVMMLVSVVGMLVHSGRGGARTAEINAARAEYLRYLDSVDAVLATSAVDQHAWLHRHHPDPAALWTIAGSGRMWQRDVRHPEYLAVRLGIGTAPAATTLTAPASGADEDPVTAGAVRRLLEDRVSVGGVPALVSLPAVHRVTVTGDPARGRAVARAMLCQAVIAHSPDLLGIAVSSNDRTRSEWDWVKWLPHSRAGNPRHRLVIADGADSAAEGDGVTVLSIRPAGPGVAVSADADGAPVDADLDTLSLPESVACARRIAGRLPASGAPRRTTADWLSLMAIDDPEGVEPEAIWAASTGAAMLRVPIGVGDDGAVVALDIKEAAAGGMGPHGLCVGATGSGKSEFLRTLVLGMITTHSPDVLNLVLVDFKGGATFLGLDQARHVSAVITNLADEAPLVARMRDALSGEMTRRQEVLRAAGNLANIGDYQRIRARDGRLAPLPSLFIVVDEFSELLSRHPDFADLFVAVGRLGRSLGVHLLLASQRLDEGRLRGLEAHLSYRICLKTFSAADSRAVLGVPDAYHLPAQPGAAYLKTASEQITRFQTAFVSGRYTPAEPVGASVPVVQRFTYVAGSEAPARTAAPKPVLGTVLTRLAGRGRAAHRVWLPPLSHSPALDDLLRGAPAGDLRVPIGVVDCPFEQRYEPLTVDLSGAAGNVAVVGAPQSGKSTTVRTLVSALAASHDARAVQFYCLDFGGGTLRTLADLPQVGCVAGRRDADLCRRAVAHVETVLSAREAETRDVREPTDPPADVFLVVDGWATVRQEFDALEAAITALAARGLSYGVHVVLAASRWADLRPALKDQIGTRIELRLGEAAESEMDRRRARDLATAPPGRGLTRDGREMVIARPPAGAVRRHPDGFAVPRVELLPALVRHDTITGGPLRRGQVVIGIGERDLRAVTLDFADHPHLLILGDGECGKTALLRTLCAELVRGHGEDEVSLEIVDYRRTLLGVVETGHLAGYSASPVALTGRLATLTARLTERMPDEHVTQRQLRERSWWSGPEVFVIVDDYDLVAGATGNPLTPLADFLPHAKDLGLHVIVARRSGGAARALFDPVLARLRDIGCSGMMMSAAPDDGIPTGTTRPGPLPAGRGTLSVRGRPDELIQVGWLDPP</sequence>
<dbReference type="AlphaFoldDB" id="A0A0J6VPP4"/>
<feature type="binding site" evidence="9">
    <location>
        <begin position="399"/>
        <end position="406"/>
    </location>
    <ligand>
        <name>ATP</name>
        <dbReference type="ChEBI" id="CHEBI:30616"/>
    </ligand>
</feature>
<dbReference type="InterPro" id="IPR023837">
    <property type="entry name" value="EccCb-like_Actinobacteria"/>
</dbReference>
<evidence type="ECO:0000256" key="7">
    <source>
        <dbReference type="ARBA" id="ARBA00022989"/>
    </source>
</evidence>
<keyword evidence="8 11" id="KW-0472">Membrane</keyword>
<feature type="binding site" evidence="9">
    <location>
        <begin position="723"/>
        <end position="730"/>
    </location>
    <ligand>
        <name>ATP</name>
        <dbReference type="ChEBI" id="CHEBI:30616"/>
    </ligand>
</feature>
<feature type="transmembrane region" description="Helical" evidence="11">
    <location>
        <begin position="60"/>
        <end position="79"/>
    </location>
</feature>
<dbReference type="InterPro" id="IPR003593">
    <property type="entry name" value="AAA+_ATPase"/>
</dbReference>
<feature type="region of interest" description="Disordered" evidence="10">
    <location>
        <begin position="1138"/>
        <end position="1158"/>
    </location>
</feature>
<evidence type="ECO:0000313" key="14">
    <source>
        <dbReference type="Proteomes" id="UP000036513"/>
    </source>
</evidence>
<accession>A0A0J6VPP4</accession>
<dbReference type="Proteomes" id="UP000036513">
    <property type="component" value="Unassembled WGS sequence"/>
</dbReference>
<organism evidence="13 14">
    <name type="scientific">Mycolicibacterium chlorophenolicum</name>
    <dbReference type="NCBI Taxonomy" id="37916"/>
    <lineage>
        <taxon>Bacteria</taxon>
        <taxon>Bacillati</taxon>
        <taxon>Actinomycetota</taxon>
        <taxon>Actinomycetes</taxon>
        <taxon>Mycobacteriales</taxon>
        <taxon>Mycobacteriaceae</taxon>
        <taxon>Mycolicibacterium</taxon>
    </lineage>
</organism>
<evidence type="ECO:0000256" key="5">
    <source>
        <dbReference type="ARBA" id="ARBA00022741"/>
    </source>
</evidence>
<comment type="caution">
    <text evidence="13">The sequence shown here is derived from an EMBL/GenBank/DDBJ whole genome shotgun (WGS) entry which is preliminary data.</text>
</comment>
<keyword evidence="3 11" id="KW-0812">Transmembrane</keyword>
<proteinExistence type="predicted"/>
<dbReference type="SUPFAM" id="SSF52540">
    <property type="entry name" value="P-loop containing nucleoside triphosphate hydrolases"/>
    <property type="match status" value="3"/>
</dbReference>
<dbReference type="STRING" id="37916.MCHLDSM_04525"/>
<dbReference type="Gene3D" id="3.40.50.300">
    <property type="entry name" value="P-loop containing nucleotide triphosphate hydrolases"/>
    <property type="match status" value="3"/>
</dbReference>